<dbReference type="PANTHER" id="PTHR11054:SF0">
    <property type="entry name" value="6-PHOSPHOGLUCONOLACTONASE"/>
    <property type="match status" value="1"/>
</dbReference>
<evidence type="ECO:0000256" key="6">
    <source>
        <dbReference type="ARBA" id="ARBA00020337"/>
    </source>
</evidence>
<comment type="function">
    <text evidence="2 7">Hydrolysis of 6-phosphogluconolactone to 6-phosphogluconate.</text>
</comment>
<dbReference type="CDD" id="cd01400">
    <property type="entry name" value="6PGL"/>
    <property type="match status" value="1"/>
</dbReference>
<accession>A0A975DC17</accession>
<dbReference type="GO" id="GO:0006098">
    <property type="term" value="P:pentose-phosphate shunt"/>
    <property type="evidence" value="ECO:0007669"/>
    <property type="project" value="InterPro"/>
</dbReference>
<evidence type="ECO:0000256" key="3">
    <source>
        <dbReference type="ARBA" id="ARBA00004961"/>
    </source>
</evidence>
<protein>
    <recommendedName>
        <fullName evidence="6 7">6-phosphogluconolactonase</fullName>
        <shortName evidence="7">6PGL</shortName>
        <ecNumber evidence="5 7">3.1.1.31</ecNumber>
    </recommendedName>
</protein>
<evidence type="ECO:0000259" key="8">
    <source>
        <dbReference type="Pfam" id="PF01182"/>
    </source>
</evidence>
<evidence type="ECO:0000256" key="4">
    <source>
        <dbReference type="ARBA" id="ARBA00010662"/>
    </source>
</evidence>
<comment type="similarity">
    <text evidence="4 7">Belongs to the glucosamine/galactosamine-6-phosphate isomerase family. 6-phosphogluconolactonase subfamily.</text>
</comment>
<organism evidence="9 10">
    <name type="scientific">Psychrosphaera ytuae</name>
    <dbReference type="NCBI Taxonomy" id="2820710"/>
    <lineage>
        <taxon>Bacteria</taxon>
        <taxon>Pseudomonadati</taxon>
        <taxon>Pseudomonadota</taxon>
        <taxon>Gammaproteobacteria</taxon>
        <taxon>Alteromonadales</taxon>
        <taxon>Pseudoalteromonadaceae</taxon>
        <taxon>Psychrosphaera</taxon>
    </lineage>
</organism>
<dbReference type="GO" id="GO:0005975">
    <property type="term" value="P:carbohydrate metabolic process"/>
    <property type="evidence" value="ECO:0007669"/>
    <property type="project" value="UniProtKB-UniRule"/>
</dbReference>
<evidence type="ECO:0000313" key="9">
    <source>
        <dbReference type="EMBL" id="QTH64387.1"/>
    </source>
</evidence>
<keyword evidence="7 9" id="KW-0378">Hydrolase</keyword>
<proteinExistence type="inferred from homology"/>
<evidence type="ECO:0000256" key="2">
    <source>
        <dbReference type="ARBA" id="ARBA00002681"/>
    </source>
</evidence>
<reference evidence="9" key="1">
    <citation type="submission" date="2021-03" db="EMBL/GenBank/DDBJ databases">
        <title>Description of Psychrosphaera ytuae sp. nov. isolated from deep sea sediment of South China Sea.</title>
        <authorList>
            <person name="Zhang J."/>
            <person name="Xu X.-D."/>
        </authorList>
    </citation>
    <scope>NUCLEOTIDE SEQUENCE</scope>
    <source>
        <strain evidence="9">MTZ26</strain>
    </source>
</reference>
<sequence length="232" mass="25424">MTVQLNKFDNATELNAAFAEEIAQKLTQGIEQNGAASLLVSGGNTPKALFSVLKYKDLDWSKVTIALVDDRWVTLDDPASNETMVRQNLLQENAAAAHFIGMKTSHENAFDAVSTVTTNMQNIQMPFDVVILGMGEDGHTASIFPCCAQLDEGLTTKDLILATEPTTAPHQRMTFSKAALLNSKQLYLHLVGENKEAVLNQVRESNDERKAPINAFLNQDKVPMTIMLATSK</sequence>
<comment type="pathway">
    <text evidence="3 7">Carbohydrate degradation; pentose phosphate pathway; D-ribulose 5-phosphate from D-glucose 6-phosphate (oxidative stage): step 2/3.</text>
</comment>
<dbReference type="AlphaFoldDB" id="A0A975DC17"/>
<gene>
    <name evidence="7 9" type="primary">pgl</name>
    <name evidence="9" type="ORF">J1N51_02550</name>
</gene>
<dbReference type="NCBIfam" id="TIGR01198">
    <property type="entry name" value="pgl"/>
    <property type="match status" value="1"/>
</dbReference>
<dbReference type="InterPro" id="IPR037171">
    <property type="entry name" value="NagB/RpiA_transferase-like"/>
</dbReference>
<keyword evidence="10" id="KW-1185">Reference proteome</keyword>
<dbReference type="SUPFAM" id="SSF100950">
    <property type="entry name" value="NagB/RpiA/CoA transferase-like"/>
    <property type="match status" value="1"/>
</dbReference>
<evidence type="ECO:0000313" key="10">
    <source>
        <dbReference type="Proteomes" id="UP000682739"/>
    </source>
</evidence>
<dbReference type="EMBL" id="CP072110">
    <property type="protein sequence ID" value="QTH64387.1"/>
    <property type="molecule type" value="Genomic_DNA"/>
</dbReference>
<dbReference type="InterPro" id="IPR006148">
    <property type="entry name" value="Glc/Gal-6P_isomerase"/>
</dbReference>
<dbReference type="KEGG" id="psym:J1N51_02550"/>
<evidence type="ECO:0000256" key="7">
    <source>
        <dbReference type="RuleBase" id="RU365095"/>
    </source>
</evidence>
<dbReference type="InterPro" id="IPR039104">
    <property type="entry name" value="6PGL"/>
</dbReference>
<dbReference type="InterPro" id="IPR005900">
    <property type="entry name" value="6-phosphogluconolactonase_DevB"/>
</dbReference>
<evidence type="ECO:0000256" key="1">
    <source>
        <dbReference type="ARBA" id="ARBA00000832"/>
    </source>
</evidence>
<dbReference type="PANTHER" id="PTHR11054">
    <property type="entry name" value="6-PHOSPHOGLUCONOLACTONASE"/>
    <property type="match status" value="1"/>
</dbReference>
<dbReference type="RefSeq" id="WP_208832442.1">
    <property type="nucleotide sequence ID" value="NZ_CP072110.1"/>
</dbReference>
<dbReference type="Proteomes" id="UP000682739">
    <property type="component" value="Chromosome"/>
</dbReference>
<dbReference type="GO" id="GO:0017057">
    <property type="term" value="F:6-phosphogluconolactonase activity"/>
    <property type="evidence" value="ECO:0007669"/>
    <property type="project" value="UniProtKB-UniRule"/>
</dbReference>
<evidence type="ECO:0000256" key="5">
    <source>
        <dbReference type="ARBA" id="ARBA00013198"/>
    </source>
</evidence>
<feature type="domain" description="Glucosamine/galactosamine-6-phosphate isomerase" evidence="8">
    <location>
        <begin position="10"/>
        <end position="218"/>
    </location>
</feature>
<comment type="catalytic activity">
    <reaction evidence="1 7">
        <text>6-phospho-D-glucono-1,5-lactone + H2O = 6-phospho-D-gluconate + H(+)</text>
        <dbReference type="Rhea" id="RHEA:12556"/>
        <dbReference type="ChEBI" id="CHEBI:15377"/>
        <dbReference type="ChEBI" id="CHEBI:15378"/>
        <dbReference type="ChEBI" id="CHEBI:57955"/>
        <dbReference type="ChEBI" id="CHEBI:58759"/>
        <dbReference type="EC" id="3.1.1.31"/>
    </reaction>
</comment>
<dbReference type="Gene3D" id="3.40.50.1360">
    <property type="match status" value="1"/>
</dbReference>
<name>A0A975DC17_9GAMM</name>
<dbReference type="Pfam" id="PF01182">
    <property type="entry name" value="Glucosamine_iso"/>
    <property type="match status" value="1"/>
</dbReference>
<dbReference type="EC" id="3.1.1.31" evidence="5 7"/>